<name>A0A9P6F0Q1_9FUNG</name>
<dbReference type="PANTHER" id="PTHR37743">
    <property type="entry name" value="ARM REPEAT SUPERFAMILY PROTEIN"/>
    <property type="match status" value="1"/>
</dbReference>
<gene>
    <name evidence="1" type="ORF">EC957_004445</name>
</gene>
<proteinExistence type="predicted"/>
<organism evidence="1 2">
    <name type="scientific">Mortierella hygrophila</name>
    <dbReference type="NCBI Taxonomy" id="979708"/>
    <lineage>
        <taxon>Eukaryota</taxon>
        <taxon>Fungi</taxon>
        <taxon>Fungi incertae sedis</taxon>
        <taxon>Mucoromycota</taxon>
        <taxon>Mortierellomycotina</taxon>
        <taxon>Mortierellomycetes</taxon>
        <taxon>Mortierellales</taxon>
        <taxon>Mortierellaceae</taxon>
        <taxon>Mortierella</taxon>
    </lineage>
</organism>
<evidence type="ECO:0000313" key="1">
    <source>
        <dbReference type="EMBL" id="KAF9540243.1"/>
    </source>
</evidence>
<protein>
    <submittedName>
        <fullName evidence="1">Uncharacterized protein</fullName>
    </submittedName>
</protein>
<comment type="caution">
    <text evidence="1">The sequence shown here is derived from an EMBL/GenBank/DDBJ whole genome shotgun (WGS) entry which is preliminary data.</text>
</comment>
<accession>A0A9P6F0Q1</accession>
<sequence length="866" mass="95859">MNTTFSSFQQDLALEQDSRHFDDEKHITRSDLRAKKSAENNNEGGLKNLGLAIMVIFQAKRSALRKAMADLDAESTVSASLRSLIKHVETADTDDQGELAIARMREVYRPFLDKIIKKSDPDKETAFLVLEWLLLKFPYRSLMVRALGADLSPSKDKKRKLAVLVAVEDAIDTQIRPRSTSWKEGVSKSKSKSKLVVEELDIPVARSSNDPEKPVEPLADGKTLSAWMASLSTIVQNDGAFAPDGSGSMTRLTSLAMDIAIEISRTLVDQTLQEIKAAEDKERIRKTVLVVEVGSHGEDRHDKTNAEDMQPFSLGFVRGMKSMQAIIKYFLLLAHDQVNVATAGMTDILDILVRFNRHHMGGKALPSREIMFSFAQSWKLISAALAKRRLALPSEEILKQAQTHSQMNEIPPYLRLLTAGLLLGYCGPPSQFDTAMRASSEVRSTLLGLANVVILENIPVSQATAIAIQTSLIPTLSEAEVQDMKTKITTILDNPSEISLGSANVASSYMAAYPELFVPELLARLRREGQSGSVQSEKADVRRTMNSLHIVEAMAERNFFDMVLSKQVGDLRRKLEDLVIDLFREKDISIRVTLGQIVASLNPTKIIAIYGPEINSTDSIVRSRAESVLIECMLSQRRDASMGDGFVVFLEYIRRIGRSRANYEGASTMTKTPSRLVAKIQSLNSNPAPPSSHVDSLDRLLRVVKIFGETIPSTLWDRLLSELVAKSCGSPFDPILFRAWSQLSPSIVKSASAVFALFVLVSDILEQQGELTEEMLEAALDASDESLDDLRLARLAPLAILKTLPIEQLDVRLLTTKDNELEPVAERLNQLLRSRVSSASEFGSVKNQAKELAGDLFPYLSSQHPM</sequence>
<dbReference type="AlphaFoldDB" id="A0A9P6F0Q1"/>
<evidence type="ECO:0000313" key="2">
    <source>
        <dbReference type="Proteomes" id="UP000723463"/>
    </source>
</evidence>
<dbReference type="Proteomes" id="UP000723463">
    <property type="component" value="Unassembled WGS sequence"/>
</dbReference>
<reference evidence="1" key="1">
    <citation type="journal article" date="2020" name="Fungal Divers.">
        <title>Resolving the Mortierellaceae phylogeny through synthesis of multi-gene phylogenetics and phylogenomics.</title>
        <authorList>
            <person name="Vandepol N."/>
            <person name="Liber J."/>
            <person name="Desiro A."/>
            <person name="Na H."/>
            <person name="Kennedy M."/>
            <person name="Barry K."/>
            <person name="Grigoriev I.V."/>
            <person name="Miller A.N."/>
            <person name="O'Donnell K."/>
            <person name="Stajich J.E."/>
            <person name="Bonito G."/>
        </authorList>
    </citation>
    <scope>NUCLEOTIDE SEQUENCE</scope>
    <source>
        <strain evidence="1">NRRL 2591</strain>
    </source>
</reference>
<dbReference type="PANTHER" id="PTHR37743:SF1">
    <property type="entry name" value="ARM REPEAT SUPERFAMILY PROTEIN"/>
    <property type="match status" value="1"/>
</dbReference>
<keyword evidence="2" id="KW-1185">Reference proteome</keyword>
<dbReference type="EMBL" id="JAAAXW010000208">
    <property type="protein sequence ID" value="KAF9540243.1"/>
    <property type="molecule type" value="Genomic_DNA"/>
</dbReference>